<keyword evidence="1" id="KW-0472">Membrane</keyword>
<dbReference type="PANTHER" id="PTHR31025:SF9">
    <property type="entry name" value="SI:DKEY-286J15.1"/>
    <property type="match status" value="1"/>
</dbReference>
<keyword evidence="3" id="KW-1185">Reference proteome</keyword>
<accession>A0AAV8V5A5</accession>
<reference evidence="2 3" key="1">
    <citation type="journal article" date="2023" name="Insect Mol. Biol.">
        <title>Genome sequencing provides insights into the evolution of gene families encoding plant cell wall-degrading enzymes in longhorned beetles.</title>
        <authorList>
            <person name="Shin N.R."/>
            <person name="Okamura Y."/>
            <person name="Kirsch R."/>
            <person name="Pauchet Y."/>
        </authorList>
    </citation>
    <scope>NUCLEOTIDE SEQUENCE [LARGE SCALE GENOMIC DNA]</scope>
    <source>
        <strain evidence="2">EAD_L_NR</strain>
    </source>
</reference>
<comment type="caution">
    <text evidence="2">The sequence shown here is derived from an EMBL/GenBank/DDBJ whole genome shotgun (WGS) entry which is preliminary data.</text>
</comment>
<evidence type="ECO:0000313" key="3">
    <source>
        <dbReference type="Proteomes" id="UP001159042"/>
    </source>
</evidence>
<name>A0AAV8V5A5_9CUCU</name>
<evidence type="ECO:0000256" key="1">
    <source>
        <dbReference type="SAM" id="Phobius"/>
    </source>
</evidence>
<proteinExistence type="predicted"/>
<feature type="transmembrane region" description="Helical" evidence="1">
    <location>
        <begin position="1066"/>
        <end position="1087"/>
    </location>
</feature>
<evidence type="ECO:0000313" key="2">
    <source>
        <dbReference type="EMBL" id="KAJ8909351.1"/>
    </source>
</evidence>
<evidence type="ECO:0008006" key="4">
    <source>
        <dbReference type="Google" id="ProtNLM"/>
    </source>
</evidence>
<dbReference type="Proteomes" id="UP001159042">
    <property type="component" value="Unassembled WGS sequence"/>
</dbReference>
<keyword evidence="1" id="KW-0812">Transmembrane</keyword>
<organism evidence="2 3">
    <name type="scientific">Exocentrus adspersus</name>
    <dbReference type="NCBI Taxonomy" id="1586481"/>
    <lineage>
        <taxon>Eukaryota</taxon>
        <taxon>Metazoa</taxon>
        <taxon>Ecdysozoa</taxon>
        <taxon>Arthropoda</taxon>
        <taxon>Hexapoda</taxon>
        <taxon>Insecta</taxon>
        <taxon>Pterygota</taxon>
        <taxon>Neoptera</taxon>
        <taxon>Endopterygota</taxon>
        <taxon>Coleoptera</taxon>
        <taxon>Polyphaga</taxon>
        <taxon>Cucujiformia</taxon>
        <taxon>Chrysomeloidea</taxon>
        <taxon>Cerambycidae</taxon>
        <taxon>Lamiinae</taxon>
        <taxon>Acanthocinini</taxon>
        <taxon>Exocentrus</taxon>
    </lineage>
</organism>
<gene>
    <name evidence="2" type="ORF">NQ315_014971</name>
</gene>
<dbReference type="AlphaFoldDB" id="A0AAV8V5A5"/>
<dbReference type="PANTHER" id="PTHR31025">
    <property type="entry name" value="SI:CH211-196P9.1-RELATED"/>
    <property type="match status" value="1"/>
</dbReference>
<protein>
    <recommendedName>
        <fullName evidence="4">SAM domain-containing protein</fullName>
    </recommendedName>
</protein>
<keyword evidence="1" id="KW-1133">Transmembrane helix</keyword>
<sequence length="1130" mass="128728">MADNDGVIDATDEYKLLLKQWGLEKFISRFEDEGITDESFYLLDEETVQTIFDKKGPLLIFRKRYRDLHNTIDRQSDTSSNTSSFSTITYASSGNSVEGEYPYYSVDDSIVLQLDDNQAKYTDKPVVIASSESTDTDVEASLASLFKVPEVPELNKECSLPGPSSTGKRSHIDEDIAQSCSNPMSKKVKLSEDSLFPNGLEKFLEKQPEGCLILGSKKKLNNYLRQKLAKIVVNYMVAQNLPKSDYTVKAETFSKVAKEIVQVFPSETEETYYIPFLAKKAGAGLRQPARGKLWSRYINVRAALRNANAAMKTTSLPEKEPLLESPELKFLKCATEPIVKVIHAWEETFHLRQQFDKEATLEDIYNTYPALKTETGLDLLESDFNRKYEDKCDVIYNEWPKVASAIIKEAAERGINIFQDPSNIGNIILQALFFPFKIVIYVTSPDTALLDKTKTAEDLDSNLLKRKVKLDLYNLPMQPVGVGIGDIEKGIEYFYLVINQIKYKVNSSIRCLELLYKAIHALNLEYPPECQQIWLVVQELIFKMGGKRNSAASGKSTSDQGIDILNNITTKHSEVIDEIVEEACSLDHEKLSKKFFELPNVYATCLTNLKDLQSKMSLSSIIQKDFWLEKANKIGDGNTVFPFYIYFDEFESGNPLGSHAGIHKIGAIYCSTPVIPEEQLYERIVQECTFLETNGITINLPEKSIKIYFCLTLIVGDNLGLNSILGFTECFRANYFCRFCRCHRDVTQKLVEQENDSLIRTKTSYDRDVAINNITQTGIKESSIWNEIPSFHPMIFFEGIALFDMTEILHHFVFVDSLFTIETLNCRLEYFNFGKQSINKPPLISYSNLKNKSINMSCAEMKTFVHYAGLMFGDLIPVGNRVWKIYIILRKILDILFLDNVSEHDCILLKKYVAEHHTLYQELFKLPLKPKHHNVVHYPWIMDKVGPLKNMSTLRYESKHREFKKAANAVSSRVNITHTLALKNQLKLCLRFIAHSGFKYSINASNTSKSILQDIKIKRDEVKAIYHIKSMLLRNMWKDAQIVSKGVFSKLKIDLSEGIFRICCQFGFRLITLFVVCIAGILCLLYVTAVIAAEYMICAVGCNIAGNEFVYCGYNLGSVRLEDQSRDRIS</sequence>
<dbReference type="EMBL" id="JANEYG010000613">
    <property type="protein sequence ID" value="KAJ8909351.1"/>
    <property type="molecule type" value="Genomic_DNA"/>
</dbReference>